<comment type="caution">
    <text evidence="2">The sequence shown here is derived from an EMBL/GenBank/DDBJ whole genome shotgun (WGS) entry which is preliminary data.</text>
</comment>
<protein>
    <submittedName>
        <fullName evidence="2">Uncharacterized protein</fullName>
    </submittedName>
</protein>
<dbReference type="AlphaFoldDB" id="A0A8H5FAY3"/>
<feature type="compositionally biased region" description="Basic and acidic residues" evidence="1">
    <location>
        <begin position="1"/>
        <end position="40"/>
    </location>
</feature>
<feature type="region of interest" description="Disordered" evidence="1">
    <location>
        <begin position="1"/>
        <end position="79"/>
    </location>
</feature>
<feature type="compositionally biased region" description="Basic residues" evidence="1">
    <location>
        <begin position="41"/>
        <end position="51"/>
    </location>
</feature>
<name>A0A8H5FAY3_9AGAR</name>
<gene>
    <name evidence="2" type="ORF">D9619_006075</name>
</gene>
<sequence>MATRRSERIVHSSRDGPPESKDEDYHSHSEPEGKSEDEAPKRKKARTGGKRKASDTHAQSGLGKAPAPKRQRGDRGLLKNVVDMPLDIVFEVGTLSVIERRQADQTRS</sequence>
<accession>A0A8H5FAY3</accession>
<evidence type="ECO:0000313" key="2">
    <source>
        <dbReference type="EMBL" id="KAF5330280.1"/>
    </source>
</evidence>
<dbReference type="EMBL" id="JAACJJ010000001">
    <property type="protein sequence ID" value="KAF5330280.1"/>
    <property type="molecule type" value="Genomic_DNA"/>
</dbReference>
<dbReference type="Proteomes" id="UP000567179">
    <property type="component" value="Unassembled WGS sequence"/>
</dbReference>
<proteinExistence type="predicted"/>
<evidence type="ECO:0000313" key="3">
    <source>
        <dbReference type="Proteomes" id="UP000567179"/>
    </source>
</evidence>
<keyword evidence="3" id="KW-1185">Reference proteome</keyword>
<reference evidence="2 3" key="1">
    <citation type="journal article" date="2020" name="ISME J.">
        <title>Uncovering the hidden diversity of litter-decomposition mechanisms in mushroom-forming fungi.</title>
        <authorList>
            <person name="Floudas D."/>
            <person name="Bentzer J."/>
            <person name="Ahren D."/>
            <person name="Johansson T."/>
            <person name="Persson P."/>
            <person name="Tunlid A."/>
        </authorList>
    </citation>
    <scope>NUCLEOTIDE SEQUENCE [LARGE SCALE GENOMIC DNA]</scope>
    <source>
        <strain evidence="2 3">CBS 101986</strain>
    </source>
</reference>
<evidence type="ECO:0000256" key="1">
    <source>
        <dbReference type="SAM" id="MobiDB-lite"/>
    </source>
</evidence>
<organism evidence="2 3">
    <name type="scientific">Psilocybe cf. subviscida</name>
    <dbReference type="NCBI Taxonomy" id="2480587"/>
    <lineage>
        <taxon>Eukaryota</taxon>
        <taxon>Fungi</taxon>
        <taxon>Dikarya</taxon>
        <taxon>Basidiomycota</taxon>
        <taxon>Agaricomycotina</taxon>
        <taxon>Agaricomycetes</taxon>
        <taxon>Agaricomycetidae</taxon>
        <taxon>Agaricales</taxon>
        <taxon>Agaricineae</taxon>
        <taxon>Strophariaceae</taxon>
        <taxon>Psilocybe</taxon>
    </lineage>
</organism>